<organism evidence="1 2">
    <name type="scientific">Forsythia ovata</name>
    <dbReference type="NCBI Taxonomy" id="205694"/>
    <lineage>
        <taxon>Eukaryota</taxon>
        <taxon>Viridiplantae</taxon>
        <taxon>Streptophyta</taxon>
        <taxon>Embryophyta</taxon>
        <taxon>Tracheophyta</taxon>
        <taxon>Spermatophyta</taxon>
        <taxon>Magnoliopsida</taxon>
        <taxon>eudicotyledons</taxon>
        <taxon>Gunneridae</taxon>
        <taxon>Pentapetalae</taxon>
        <taxon>asterids</taxon>
        <taxon>lamiids</taxon>
        <taxon>Lamiales</taxon>
        <taxon>Oleaceae</taxon>
        <taxon>Forsythieae</taxon>
        <taxon>Forsythia</taxon>
    </lineage>
</organism>
<evidence type="ECO:0000313" key="2">
    <source>
        <dbReference type="Proteomes" id="UP001604277"/>
    </source>
</evidence>
<sequence length="105" mass="11998">MLKIIYAGESPPKTHQYHFLPYAQLASLRDLHEDFNNLIQLPSVQQALANENFTSELLDGSLKLVEICGIARDVIFLMKESVQELQSSLRINRGFEAYTTSRKKD</sequence>
<dbReference type="PANTHER" id="PTHR33070:SF129">
    <property type="entry name" value="DUF241 DOMAIN PROTEIN"/>
    <property type="match status" value="1"/>
</dbReference>
<dbReference type="InterPro" id="IPR004320">
    <property type="entry name" value="BPS1_pln"/>
</dbReference>
<accession>A0ABD1PX25</accession>
<dbReference type="AlphaFoldDB" id="A0ABD1PX25"/>
<name>A0ABD1PX25_9LAMI</name>
<dbReference type="PANTHER" id="PTHR33070">
    <property type="entry name" value="OS06G0725500 PROTEIN"/>
    <property type="match status" value="1"/>
</dbReference>
<evidence type="ECO:0000313" key="1">
    <source>
        <dbReference type="EMBL" id="KAL2468127.1"/>
    </source>
</evidence>
<dbReference type="EMBL" id="JBFOLJ010000017">
    <property type="protein sequence ID" value="KAL2468127.1"/>
    <property type="molecule type" value="Genomic_DNA"/>
</dbReference>
<gene>
    <name evidence="1" type="ORF">Fot_51652</name>
</gene>
<proteinExistence type="predicted"/>
<reference evidence="2" key="1">
    <citation type="submission" date="2024-07" db="EMBL/GenBank/DDBJ databases">
        <title>Two chromosome-level genome assemblies of Korean endemic species Abeliophyllum distichum and Forsythia ovata (Oleaceae).</title>
        <authorList>
            <person name="Jang H."/>
        </authorList>
    </citation>
    <scope>NUCLEOTIDE SEQUENCE [LARGE SCALE GENOMIC DNA]</scope>
</reference>
<keyword evidence="2" id="KW-1185">Reference proteome</keyword>
<protein>
    <submittedName>
        <fullName evidence="1">Uncharacterized protein</fullName>
    </submittedName>
</protein>
<dbReference type="Proteomes" id="UP001604277">
    <property type="component" value="Unassembled WGS sequence"/>
</dbReference>
<comment type="caution">
    <text evidence="1">The sequence shown here is derived from an EMBL/GenBank/DDBJ whole genome shotgun (WGS) entry which is preliminary data.</text>
</comment>
<dbReference type="Pfam" id="PF03087">
    <property type="entry name" value="BPS1"/>
    <property type="match status" value="1"/>
</dbReference>